<dbReference type="InterPro" id="IPR027417">
    <property type="entry name" value="P-loop_NTPase"/>
</dbReference>
<dbReference type="InterPro" id="IPR029492">
    <property type="entry name" value="DUF4435"/>
</dbReference>
<feature type="domain" description="DUF4435" evidence="1">
    <location>
        <begin position="277"/>
        <end position="496"/>
    </location>
</feature>
<comment type="caution">
    <text evidence="2">The sequence shown here is derived from an EMBL/GenBank/DDBJ whole genome shotgun (WGS) entry which is preliminary data.</text>
</comment>
<proteinExistence type="predicted"/>
<accession>A0A9D1IM33</accession>
<evidence type="ECO:0000313" key="3">
    <source>
        <dbReference type="Proteomes" id="UP000824076"/>
    </source>
</evidence>
<sequence length="541" mass="60984">MNITLPKRIDGQAPPTLNGRRQITVVGANGTGKTRFINQMISDLGGEAFAISALNALFPVKELPAAGAPMSIATLYSQALQSVQFVKPVAETEFEMLLFLLLNDEMSDMFAYKMNIAGNDGPAGSMPRTKIDTVVELWKEVFPKNDVRRAGGNIKFTTDAGEDAFNPMRLSHGEKAVFFYIGATLYAPANSVIFVDSPTLFLHRTITQSLWTAIEGHRPDCTFVYLTHDIEFPASRTDNITVWIRGCDIRANAWDYEIIRPHETLSDQLIIDLIGSRKPVLFVEGDDTHSLDFKLYSLIFPEYTVKAMGSCNKVIETVRSFNGIQSFHHLDSYGIVDRDRRNAKEVQYLREKKIFVPDVAEIENLMMLEGVIRTVARLRGKNDVDVFLKVKSNMLKLFKADLKQQALLHTRHTVKRTIEVVVDRKFANINALETHLSGLTEEIRPHAIYDALCRNFNRYVQEGDYRAVLRVFNQKSMLIDSNVAQLCGFSKKDDYVKAVFNILKRGGKNADAIRKAIKGCFGLDSPDAVFPKIEEPEEKME</sequence>
<dbReference type="Gene3D" id="3.40.50.300">
    <property type="entry name" value="P-loop containing nucleotide triphosphate hydrolases"/>
    <property type="match status" value="1"/>
</dbReference>
<name>A0A9D1IM33_9BACT</name>
<dbReference type="AlphaFoldDB" id="A0A9D1IM33"/>
<protein>
    <submittedName>
        <fullName evidence="2">DUF4435 domain-containing protein</fullName>
    </submittedName>
</protein>
<dbReference type="EMBL" id="DVMS01000081">
    <property type="protein sequence ID" value="HIU38587.1"/>
    <property type="molecule type" value="Genomic_DNA"/>
</dbReference>
<reference evidence="2" key="2">
    <citation type="journal article" date="2021" name="PeerJ">
        <title>Extensive microbial diversity within the chicken gut microbiome revealed by metagenomics and culture.</title>
        <authorList>
            <person name="Gilroy R."/>
            <person name="Ravi A."/>
            <person name="Getino M."/>
            <person name="Pursley I."/>
            <person name="Horton D.L."/>
            <person name="Alikhan N.F."/>
            <person name="Baker D."/>
            <person name="Gharbi K."/>
            <person name="Hall N."/>
            <person name="Watson M."/>
            <person name="Adriaenssens E.M."/>
            <person name="Foster-Nyarko E."/>
            <person name="Jarju S."/>
            <person name="Secka A."/>
            <person name="Antonio M."/>
            <person name="Oren A."/>
            <person name="Chaudhuri R.R."/>
            <person name="La Ragione R."/>
            <person name="Hildebrand F."/>
            <person name="Pallen M.J."/>
        </authorList>
    </citation>
    <scope>NUCLEOTIDE SEQUENCE</scope>
    <source>
        <strain evidence="2">17073</strain>
    </source>
</reference>
<gene>
    <name evidence="2" type="ORF">IAD18_02840</name>
</gene>
<organism evidence="2 3">
    <name type="scientific">Candidatus Limisoma intestinavium</name>
    <dbReference type="NCBI Taxonomy" id="2840856"/>
    <lineage>
        <taxon>Bacteria</taxon>
        <taxon>Pseudomonadati</taxon>
        <taxon>Bacteroidota</taxon>
        <taxon>Bacteroidia</taxon>
        <taxon>Bacteroidales</taxon>
        <taxon>Candidatus Limisoma</taxon>
    </lineage>
</organism>
<dbReference type="Pfam" id="PF14491">
    <property type="entry name" value="DUF4435"/>
    <property type="match status" value="1"/>
</dbReference>
<evidence type="ECO:0000259" key="1">
    <source>
        <dbReference type="Pfam" id="PF14491"/>
    </source>
</evidence>
<reference evidence="2" key="1">
    <citation type="submission" date="2020-10" db="EMBL/GenBank/DDBJ databases">
        <authorList>
            <person name="Gilroy R."/>
        </authorList>
    </citation>
    <scope>NUCLEOTIDE SEQUENCE</scope>
    <source>
        <strain evidence="2">17073</strain>
    </source>
</reference>
<dbReference type="SUPFAM" id="SSF52540">
    <property type="entry name" value="P-loop containing nucleoside triphosphate hydrolases"/>
    <property type="match status" value="1"/>
</dbReference>
<evidence type="ECO:0000313" key="2">
    <source>
        <dbReference type="EMBL" id="HIU38587.1"/>
    </source>
</evidence>
<dbReference type="Proteomes" id="UP000824076">
    <property type="component" value="Unassembled WGS sequence"/>
</dbReference>